<feature type="region of interest" description="Disordered" evidence="2">
    <location>
        <begin position="1212"/>
        <end position="1248"/>
    </location>
</feature>
<dbReference type="InterPro" id="IPR021979">
    <property type="entry name" value="DUF3584"/>
</dbReference>
<evidence type="ECO:0000313" key="4">
    <source>
        <dbReference type="Proteomes" id="UP000032568"/>
    </source>
</evidence>
<gene>
    <name evidence="3" type="ORF">SG35_017060</name>
</gene>
<organism evidence="3 4">
    <name type="scientific">Thalassomonas actiniarum</name>
    <dbReference type="NCBI Taxonomy" id="485447"/>
    <lineage>
        <taxon>Bacteria</taxon>
        <taxon>Pseudomonadati</taxon>
        <taxon>Pseudomonadota</taxon>
        <taxon>Gammaproteobacteria</taxon>
        <taxon>Alteromonadales</taxon>
        <taxon>Colwelliaceae</taxon>
        <taxon>Thalassomonas</taxon>
    </lineage>
</organism>
<feature type="coiled-coil region" evidence="1">
    <location>
        <begin position="829"/>
        <end position="863"/>
    </location>
</feature>
<dbReference type="GO" id="GO:0005524">
    <property type="term" value="F:ATP binding"/>
    <property type="evidence" value="ECO:0007669"/>
    <property type="project" value="UniProtKB-KW"/>
</dbReference>
<feature type="compositionally biased region" description="Basic and acidic residues" evidence="2">
    <location>
        <begin position="663"/>
        <end position="672"/>
    </location>
</feature>
<keyword evidence="1" id="KW-0175">Coiled coil</keyword>
<evidence type="ECO:0000256" key="1">
    <source>
        <dbReference type="SAM" id="Coils"/>
    </source>
</evidence>
<reference evidence="3 4" key="1">
    <citation type="journal article" date="2015" name="Genome Announc.">
        <title>Draft Genome Sequences of Marine Isolates of Thalassomonas viridans and Thalassomonas actiniarum.</title>
        <authorList>
            <person name="Olonade I."/>
            <person name="van Zyl L.J."/>
            <person name="Trindade M."/>
        </authorList>
    </citation>
    <scope>NUCLEOTIDE SEQUENCE [LARGE SCALE GENOMIC DNA]</scope>
    <source>
        <strain evidence="3 4">A5K-106</strain>
    </source>
</reference>
<dbReference type="RefSeq" id="WP_084692598.1">
    <property type="nucleotide sequence ID" value="NZ_CP059735.1"/>
</dbReference>
<feature type="region of interest" description="Disordered" evidence="2">
    <location>
        <begin position="632"/>
        <end position="672"/>
    </location>
</feature>
<feature type="coiled-coil region" evidence="1">
    <location>
        <begin position="358"/>
        <end position="421"/>
    </location>
</feature>
<protein>
    <submittedName>
        <fullName evidence="3">ATP-binding protein</fullName>
    </submittedName>
</protein>
<reference evidence="3 4" key="2">
    <citation type="journal article" date="2022" name="Mar. Drugs">
        <title>Bioassay-Guided Fractionation Leads to the Detection of Cholic Acid Generated by the Rare Thalassomonas sp.</title>
        <authorList>
            <person name="Pheiffer F."/>
            <person name="Schneider Y.K."/>
            <person name="Hansen E.H."/>
            <person name="Andersen J.H."/>
            <person name="Isaksson J."/>
            <person name="Busche T."/>
            <person name="R C."/>
            <person name="Kalinowski J."/>
            <person name="Zyl L.V."/>
            <person name="Trindade M."/>
        </authorList>
    </citation>
    <scope>NUCLEOTIDE SEQUENCE [LARGE SCALE GENOMIC DNA]</scope>
    <source>
        <strain evidence="3 4">A5K-106</strain>
    </source>
</reference>
<dbReference type="Proteomes" id="UP000032568">
    <property type="component" value="Chromosome"/>
</dbReference>
<keyword evidence="4" id="KW-1185">Reference proteome</keyword>
<keyword evidence="3" id="KW-0067">ATP-binding</keyword>
<name>A0AAE9YKH0_9GAMM</name>
<feature type="coiled-coil region" evidence="1">
    <location>
        <begin position="245"/>
        <end position="314"/>
    </location>
</feature>
<dbReference type="KEGG" id="tact:SG35_017060"/>
<dbReference type="AlphaFoldDB" id="A0AAE9YKH0"/>
<proteinExistence type="predicted"/>
<sequence>MGSLRRIILIHTHLPGVVELALDGHTNICGTNASGKTTLQRLVPVFYGELPSKVVPKTRKKFDDFYLPCDNSYLVYEYQREEGNICQVVLTSKAKEGVNYRLIEGAFTHDQLLVKDNQGKVNALSQELWLKQLKGAGISYSHKIGATSEYRAIIQNDVSMIRGNSKDALKLRQLAGRYSLVSSRHRVRHIEKLVSAVHAKEGKMDTLKSMLAAIFEEDGLVQPTTRVKNTKAREWIKQIRQSMRLEGLQAEQDKIELLAQKLNDVELKLFQLRPLLTEDLGQNTTEKADVEQGLAQLKQSLSRIKTEFNDKENTLNSRFSEVNAELEVIGTRLDNIQQQYDSYLDGDIDQLSKDSENLPLWRENLQQQQEQYQILLEQYGDLEKQLNQQKITLNESLERLAQKNRNKIKAIESERENVRNSQLDKQSAFNDDYQKRSDELKLGFDQQLHQQQEIMTRLLVQIDNVGPTKQEQEDSQLADTRLDYAQDKWREASKSKERAQREWQQARQVQDKAQTVLEQSRTFHHKARQELQQLEQMLNPEQGSLRHYLRTQLPGWENSLGKVIDQTLLERSDLNPQLAPESQDGLFGVKLALAAVDAPEYAQDEMALQERLTQAQSRVEQARVEQEQAEKALTASHEQVKQLQEITQQEQRKLDDADQEVSYARESKSRLAQKHKEAISARQSLSRQELASAKERHQQICSQQQSSLAKLKEDHQQQLLEFKADWQEQIDLFNEQIHELEVQVDDKRDSNRAQIKQLEQAFNQELSSKDIDPNTLKQLQEGIKTLKADISQVSGRQDELREYRNFISQEWQKQRPGYLEKEIALKSDAESLRLELDQHKAAYRSRQREIESQRQQAQQLLQEYTGFIAQLQPLVNKLAELDFTALTQSSDLSTLEDGQGGDLSERLSRAHQGLEQSVKFSRELKERLNDFESQLTRDAQGQFLGLMESEFSRLEPDCDVRLKLPVFDGLLKILADQQRQILEQGETIGGDLHKFFTVFSDINRRIAGQSQRLTQAVADDLNLDGIKRSEVKIISTVDELNFWQPLKRFAGLFDDWCLSGKQLPGDDYIDALSDVVDLLRSDASYSIESLLRLELHLNEAGTDLVIKNDRQLLESSSHGMAYLILCKFLLAFTRLLRGDADIVINWPIDEIGTLAYHNVEKLFSACDSNKIAIVGAFPNPESDVLTLFKHRYLIDKQKKRLQRIEPKLSRIAERLSSKNKSQNKSQSSAGQAQQAQENLENTSPEVNA</sequence>
<evidence type="ECO:0000313" key="3">
    <source>
        <dbReference type="EMBL" id="WDD97062.1"/>
    </source>
</evidence>
<keyword evidence="3" id="KW-0547">Nucleotide-binding</keyword>
<dbReference type="Pfam" id="PF12128">
    <property type="entry name" value="DUF3584"/>
    <property type="match status" value="1"/>
</dbReference>
<feature type="compositionally biased region" description="Low complexity" evidence="2">
    <location>
        <begin position="1218"/>
        <end position="1238"/>
    </location>
</feature>
<evidence type="ECO:0000256" key="2">
    <source>
        <dbReference type="SAM" id="MobiDB-lite"/>
    </source>
</evidence>
<dbReference type="EMBL" id="CP059735">
    <property type="protein sequence ID" value="WDD97062.1"/>
    <property type="molecule type" value="Genomic_DNA"/>
</dbReference>
<feature type="compositionally biased region" description="Polar residues" evidence="2">
    <location>
        <begin position="1239"/>
        <end position="1248"/>
    </location>
</feature>
<accession>A0AAE9YKH0</accession>
<feature type="coiled-coil region" evidence="1">
    <location>
        <begin position="694"/>
        <end position="750"/>
    </location>
</feature>